<keyword evidence="2" id="KW-1185">Reference proteome</keyword>
<dbReference type="AlphaFoldDB" id="W9GUJ7"/>
<organism evidence="1 2">
    <name type="scientific">Skermanella stibiiresistens SB22</name>
    <dbReference type="NCBI Taxonomy" id="1385369"/>
    <lineage>
        <taxon>Bacteria</taxon>
        <taxon>Pseudomonadati</taxon>
        <taxon>Pseudomonadota</taxon>
        <taxon>Alphaproteobacteria</taxon>
        <taxon>Rhodospirillales</taxon>
        <taxon>Azospirillaceae</taxon>
        <taxon>Skermanella</taxon>
    </lineage>
</organism>
<gene>
    <name evidence="1" type="ORF">N825_17845</name>
</gene>
<dbReference type="OrthoDB" id="9990114at2"/>
<dbReference type="Proteomes" id="UP000019486">
    <property type="component" value="Unassembled WGS sequence"/>
</dbReference>
<sequence>MMDDLYRTHSGPPPRAALSAALLGGVAIRDFHQIAAAQRVFRRLAADARFGISRRRKDCGASPQTDGWLGRLTGDLTLYRNAAESWRRLAAARPGSEAHSIPSAIL</sequence>
<dbReference type="EMBL" id="AVFL01000026">
    <property type="protein sequence ID" value="EWY37474.1"/>
    <property type="molecule type" value="Genomic_DNA"/>
</dbReference>
<accession>W9GUJ7</accession>
<protein>
    <submittedName>
        <fullName evidence="1">Uncharacterized protein</fullName>
    </submittedName>
</protein>
<proteinExistence type="predicted"/>
<evidence type="ECO:0000313" key="1">
    <source>
        <dbReference type="EMBL" id="EWY37474.1"/>
    </source>
</evidence>
<evidence type="ECO:0000313" key="2">
    <source>
        <dbReference type="Proteomes" id="UP000019486"/>
    </source>
</evidence>
<dbReference type="RefSeq" id="WP_051513240.1">
    <property type="nucleotide sequence ID" value="NZ_AVFL01000026.1"/>
</dbReference>
<comment type="caution">
    <text evidence="1">The sequence shown here is derived from an EMBL/GenBank/DDBJ whole genome shotgun (WGS) entry which is preliminary data.</text>
</comment>
<name>W9GUJ7_9PROT</name>
<reference evidence="1 2" key="1">
    <citation type="submission" date="2013-08" db="EMBL/GenBank/DDBJ databases">
        <title>The genome sequence of Skermanella stibiiresistens.</title>
        <authorList>
            <person name="Zhu W."/>
            <person name="Wang G."/>
        </authorList>
    </citation>
    <scope>NUCLEOTIDE SEQUENCE [LARGE SCALE GENOMIC DNA]</scope>
    <source>
        <strain evidence="1 2">SB22</strain>
    </source>
</reference>